<dbReference type="Proteomes" id="UP000321306">
    <property type="component" value="Unassembled WGS sequence"/>
</dbReference>
<proteinExistence type="predicted"/>
<evidence type="ECO:0000313" key="4">
    <source>
        <dbReference type="Proteomes" id="UP000321306"/>
    </source>
</evidence>
<evidence type="ECO:0000259" key="2">
    <source>
        <dbReference type="Pfam" id="PF02371"/>
    </source>
</evidence>
<dbReference type="PANTHER" id="PTHR33055:SF3">
    <property type="entry name" value="PUTATIVE TRANSPOSASE FOR IS117-RELATED"/>
    <property type="match status" value="1"/>
</dbReference>
<gene>
    <name evidence="3" type="ORF">DC3_11770</name>
</gene>
<dbReference type="OrthoDB" id="58413at2"/>
<accession>A0A511MY84</accession>
<keyword evidence="1" id="KW-0175">Coiled coil</keyword>
<keyword evidence="4" id="KW-1185">Reference proteome</keyword>
<name>A0A511MY84_DEIC1</name>
<dbReference type="InterPro" id="IPR003346">
    <property type="entry name" value="Transposase_20"/>
</dbReference>
<dbReference type="GO" id="GO:0004803">
    <property type="term" value="F:transposase activity"/>
    <property type="evidence" value="ECO:0007669"/>
    <property type="project" value="InterPro"/>
</dbReference>
<dbReference type="InterPro" id="IPR047650">
    <property type="entry name" value="Transpos_IS110"/>
</dbReference>
<dbReference type="EMBL" id="BJXB01000004">
    <property type="protein sequence ID" value="GEM45542.1"/>
    <property type="molecule type" value="Genomic_DNA"/>
</dbReference>
<protein>
    <recommendedName>
        <fullName evidence="2">Transposase IS116/IS110/IS902 C-terminal domain-containing protein</fullName>
    </recommendedName>
</protein>
<sequence>MATHFHALGLRISVVNLSQIKYFARTKLIRTKTDPVDARLIQDFGTRMNPGIWNPAPEVVQQLKNHLHELDQLKEMERLEKNRLHALEKHAENTDTLQTLFKERLALLKTHKKIVEKQFNALLDDELLKEKVELLIFIPGIGKRTTAFFMAETSLFMGMTSGRSIAAYAGLSPALKHSGNNTPRARLSKIGNPRLRLATFMAALGASRTASPMGDYYRRLRAQGKPGKVALCALARKLLCVALAIFQSGQAYVAEAHQSTWPGDSKSAIPG</sequence>
<evidence type="ECO:0000313" key="3">
    <source>
        <dbReference type="EMBL" id="GEM45542.1"/>
    </source>
</evidence>
<organism evidence="3 4">
    <name type="scientific">Deinococcus cellulosilyticus (strain DSM 18568 / NBRC 106333 / KACC 11606 / 5516J-15)</name>
    <dbReference type="NCBI Taxonomy" id="1223518"/>
    <lineage>
        <taxon>Bacteria</taxon>
        <taxon>Thermotogati</taxon>
        <taxon>Deinococcota</taxon>
        <taxon>Deinococci</taxon>
        <taxon>Deinococcales</taxon>
        <taxon>Deinococcaceae</taxon>
        <taxon>Deinococcus</taxon>
    </lineage>
</organism>
<dbReference type="RefSeq" id="WP_146882998.1">
    <property type="nucleotide sequence ID" value="NZ_BJXB01000004.1"/>
</dbReference>
<feature type="domain" description="Transposase IS116/IS110/IS902 C-terminal" evidence="2">
    <location>
        <begin position="133"/>
        <end position="218"/>
    </location>
</feature>
<evidence type="ECO:0000256" key="1">
    <source>
        <dbReference type="SAM" id="Coils"/>
    </source>
</evidence>
<dbReference type="AlphaFoldDB" id="A0A511MY84"/>
<dbReference type="Pfam" id="PF02371">
    <property type="entry name" value="Transposase_20"/>
    <property type="match status" value="1"/>
</dbReference>
<feature type="coiled-coil region" evidence="1">
    <location>
        <begin position="60"/>
        <end position="90"/>
    </location>
</feature>
<dbReference type="PANTHER" id="PTHR33055">
    <property type="entry name" value="TRANSPOSASE FOR INSERTION SEQUENCE ELEMENT IS1111A"/>
    <property type="match status" value="1"/>
</dbReference>
<reference evidence="3 4" key="1">
    <citation type="submission" date="2019-07" db="EMBL/GenBank/DDBJ databases">
        <title>Whole genome shotgun sequence of Deinococcus cellulosilyticus NBRC 106333.</title>
        <authorList>
            <person name="Hosoyama A."/>
            <person name="Uohara A."/>
            <person name="Ohji S."/>
            <person name="Ichikawa N."/>
        </authorList>
    </citation>
    <scope>NUCLEOTIDE SEQUENCE [LARGE SCALE GENOMIC DNA]</scope>
    <source>
        <strain evidence="3 4">NBRC 106333</strain>
    </source>
</reference>
<dbReference type="GO" id="GO:0003677">
    <property type="term" value="F:DNA binding"/>
    <property type="evidence" value="ECO:0007669"/>
    <property type="project" value="InterPro"/>
</dbReference>
<comment type="caution">
    <text evidence="3">The sequence shown here is derived from an EMBL/GenBank/DDBJ whole genome shotgun (WGS) entry which is preliminary data.</text>
</comment>
<dbReference type="GO" id="GO:0006313">
    <property type="term" value="P:DNA transposition"/>
    <property type="evidence" value="ECO:0007669"/>
    <property type="project" value="InterPro"/>
</dbReference>